<sequence>MKRNEEQSLPLLARLEGGMGRINQISVSLAGLSLLLMAVIGAADVVGSGFGKPVVGAYELIETLMVVTIFMSVAAAQRKGAHINVELVKHMLGARAQAGLALLGILVSGGLFLLVAYYGWFATLKSFASGEIRQGQLGFPVWPARLALALGSSLMVLQCLVQAASTLRSFVRGDLPATATAAVSH</sequence>
<protein>
    <recommendedName>
        <fullName evidence="9">TRAP transporter small permease protein</fullName>
    </recommendedName>
</protein>
<evidence type="ECO:0000256" key="5">
    <source>
        <dbReference type="ARBA" id="ARBA00022692"/>
    </source>
</evidence>
<keyword evidence="6 9" id="KW-1133">Transmembrane helix</keyword>
<evidence type="ECO:0000256" key="2">
    <source>
        <dbReference type="ARBA" id="ARBA00022448"/>
    </source>
</evidence>
<feature type="transmembrane region" description="Helical" evidence="9">
    <location>
        <begin position="21"/>
        <end position="43"/>
    </location>
</feature>
<gene>
    <name evidence="11" type="ORF">GCM10011402_29570</name>
</gene>
<dbReference type="RefSeq" id="WP_188715984.1">
    <property type="nucleotide sequence ID" value="NZ_BMIV01000012.1"/>
</dbReference>
<proteinExistence type="inferred from homology"/>
<keyword evidence="5 9" id="KW-0812">Transmembrane</keyword>
<dbReference type="Proteomes" id="UP000640509">
    <property type="component" value="Unassembled WGS sequence"/>
</dbReference>
<comment type="subunit">
    <text evidence="9">The complex comprises the extracytoplasmic solute receptor protein and the two transmembrane proteins.</text>
</comment>
<comment type="caution">
    <text evidence="11">The sequence shown here is derived from an EMBL/GenBank/DDBJ whole genome shotgun (WGS) entry which is preliminary data.</text>
</comment>
<evidence type="ECO:0000313" key="12">
    <source>
        <dbReference type="Proteomes" id="UP000640509"/>
    </source>
</evidence>
<dbReference type="Pfam" id="PF04290">
    <property type="entry name" value="DctQ"/>
    <property type="match status" value="1"/>
</dbReference>
<evidence type="ECO:0000313" key="11">
    <source>
        <dbReference type="EMBL" id="GGF74981.1"/>
    </source>
</evidence>
<dbReference type="PANTHER" id="PTHR35011">
    <property type="entry name" value="2,3-DIKETO-L-GULONATE TRAP TRANSPORTER SMALL PERMEASE PROTEIN YIAM"/>
    <property type="match status" value="1"/>
</dbReference>
<evidence type="ECO:0000256" key="6">
    <source>
        <dbReference type="ARBA" id="ARBA00022989"/>
    </source>
</evidence>
<keyword evidence="12" id="KW-1185">Reference proteome</keyword>
<feature type="transmembrane region" description="Helical" evidence="9">
    <location>
        <begin position="98"/>
        <end position="121"/>
    </location>
</feature>
<dbReference type="InterPro" id="IPR055348">
    <property type="entry name" value="DctQ"/>
</dbReference>
<comment type="function">
    <text evidence="9">Part of the tripartite ATP-independent periplasmic (TRAP) transport system.</text>
</comment>
<feature type="domain" description="Tripartite ATP-independent periplasmic transporters DctQ component" evidence="10">
    <location>
        <begin position="37"/>
        <end position="168"/>
    </location>
</feature>
<reference evidence="12" key="1">
    <citation type="journal article" date="2019" name="Int. J. Syst. Evol. Microbiol.">
        <title>The Global Catalogue of Microorganisms (GCM) 10K type strain sequencing project: providing services to taxonomists for standard genome sequencing and annotation.</title>
        <authorList>
            <consortium name="The Broad Institute Genomics Platform"/>
            <consortium name="The Broad Institute Genome Sequencing Center for Infectious Disease"/>
            <person name="Wu L."/>
            <person name="Ma J."/>
        </authorList>
    </citation>
    <scope>NUCLEOTIDE SEQUENCE [LARGE SCALE GENOMIC DNA]</scope>
    <source>
        <strain evidence="12">CGMCC 1.15419</strain>
    </source>
</reference>
<evidence type="ECO:0000256" key="8">
    <source>
        <dbReference type="ARBA" id="ARBA00038436"/>
    </source>
</evidence>
<keyword evidence="4 9" id="KW-0997">Cell inner membrane</keyword>
<comment type="similarity">
    <text evidence="8 9">Belongs to the TRAP transporter small permease family.</text>
</comment>
<evidence type="ECO:0000256" key="3">
    <source>
        <dbReference type="ARBA" id="ARBA00022475"/>
    </source>
</evidence>
<evidence type="ECO:0000256" key="9">
    <source>
        <dbReference type="RuleBase" id="RU369079"/>
    </source>
</evidence>
<dbReference type="InterPro" id="IPR007387">
    <property type="entry name" value="TRAP_DctQ"/>
</dbReference>
<comment type="subcellular location">
    <subcellularLocation>
        <location evidence="1 9">Cell inner membrane</location>
        <topology evidence="1 9">Multi-pass membrane protein</topology>
    </subcellularLocation>
</comment>
<keyword evidence="2 9" id="KW-0813">Transport</keyword>
<evidence type="ECO:0000259" key="10">
    <source>
        <dbReference type="Pfam" id="PF04290"/>
    </source>
</evidence>
<evidence type="ECO:0000256" key="4">
    <source>
        <dbReference type="ARBA" id="ARBA00022519"/>
    </source>
</evidence>
<keyword evidence="3" id="KW-1003">Cell membrane</keyword>
<dbReference type="EMBL" id="BMIV01000012">
    <property type="protein sequence ID" value="GGF74981.1"/>
    <property type="molecule type" value="Genomic_DNA"/>
</dbReference>
<name>A0ABQ1VK94_9RHOB</name>
<organism evidence="11 12">
    <name type="scientific">Paracoccus acridae</name>
    <dbReference type="NCBI Taxonomy" id="1795310"/>
    <lineage>
        <taxon>Bacteria</taxon>
        <taxon>Pseudomonadati</taxon>
        <taxon>Pseudomonadota</taxon>
        <taxon>Alphaproteobacteria</taxon>
        <taxon>Rhodobacterales</taxon>
        <taxon>Paracoccaceae</taxon>
        <taxon>Paracoccus</taxon>
    </lineage>
</organism>
<feature type="transmembrane region" description="Helical" evidence="9">
    <location>
        <begin position="55"/>
        <end position="77"/>
    </location>
</feature>
<dbReference type="PANTHER" id="PTHR35011:SF10">
    <property type="entry name" value="TRAP TRANSPORTER SMALL PERMEASE PROTEIN"/>
    <property type="match status" value="1"/>
</dbReference>
<evidence type="ECO:0000256" key="7">
    <source>
        <dbReference type="ARBA" id="ARBA00023136"/>
    </source>
</evidence>
<evidence type="ECO:0000256" key="1">
    <source>
        <dbReference type="ARBA" id="ARBA00004429"/>
    </source>
</evidence>
<keyword evidence="7 9" id="KW-0472">Membrane</keyword>
<accession>A0ABQ1VK94</accession>
<feature type="transmembrane region" description="Helical" evidence="9">
    <location>
        <begin position="141"/>
        <end position="161"/>
    </location>
</feature>